<dbReference type="InterPro" id="IPR036390">
    <property type="entry name" value="WH_DNA-bd_sf"/>
</dbReference>
<comment type="caution">
    <text evidence="1">The sequence shown here is derived from an EMBL/GenBank/DDBJ whole genome shotgun (WGS) entry which is preliminary data.</text>
</comment>
<sequence>MNSAFCVAVHALICLNRRQEQLSSEELARSICTNPARVRKIMAGLKRAGLVETKEGNEGGYRFVGDPAALTLDQVARALEVRFVSTNWRGGGVDQPCLEASGMAEVMDGLLEELDEGCRSRLSEISLAELDSRLYLKQRR</sequence>
<dbReference type="Pfam" id="PF02082">
    <property type="entry name" value="Rrf2"/>
    <property type="match status" value="1"/>
</dbReference>
<dbReference type="Gene3D" id="1.10.10.10">
    <property type="entry name" value="Winged helix-like DNA-binding domain superfamily/Winged helix DNA-binding domain"/>
    <property type="match status" value="1"/>
</dbReference>
<dbReference type="EMBL" id="ADLO01000052">
    <property type="protein sequence ID" value="KGF56004.1"/>
    <property type="molecule type" value="Genomic_DNA"/>
</dbReference>
<dbReference type="PANTHER" id="PTHR33221">
    <property type="entry name" value="WINGED HELIX-TURN-HELIX TRANSCRIPTIONAL REGULATOR, RRF2 FAMILY"/>
    <property type="match status" value="1"/>
</dbReference>
<evidence type="ECO:0008006" key="3">
    <source>
        <dbReference type="Google" id="ProtNLM"/>
    </source>
</evidence>
<proteinExistence type="predicted"/>
<dbReference type="PROSITE" id="PS01332">
    <property type="entry name" value="HTH_RRF2_1"/>
    <property type="match status" value="1"/>
</dbReference>
<dbReference type="Proteomes" id="UP000029585">
    <property type="component" value="Unassembled WGS sequence"/>
</dbReference>
<accession>A0A096DEQ1</accession>
<name>A0A096DEQ1_FLAPL</name>
<dbReference type="InterPro" id="IPR036388">
    <property type="entry name" value="WH-like_DNA-bd_sf"/>
</dbReference>
<dbReference type="eggNOG" id="COG1959">
    <property type="taxonomic scope" value="Bacteria"/>
</dbReference>
<dbReference type="GO" id="GO:0003700">
    <property type="term" value="F:DNA-binding transcription factor activity"/>
    <property type="evidence" value="ECO:0007669"/>
    <property type="project" value="TreeGrafter"/>
</dbReference>
<gene>
    <name evidence="1" type="ORF">HMPREF9460_01471</name>
</gene>
<dbReference type="HOGENOM" id="CLU_107144_4_3_9"/>
<keyword evidence="2" id="KW-1185">Reference proteome</keyword>
<dbReference type="PANTHER" id="PTHR33221:SF15">
    <property type="entry name" value="HTH-TYPE TRANSCRIPTIONAL REGULATOR YWGB-RELATED"/>
    <property type="match status" value="1"/>
</dbReference>
<evidence type="ECO:0000313" key="2">
    <source>
        <dbReference type="Proteomes" id="UP000029585"/>
    </source>
</evidence>
<dbReference type="SUPFAM" id="SSF46785">
    <property type="entry name" value="Winged helix' DNA-binding domain"/>
    <property type="match status" value="1"/>
</dbReference>
<dbReference type="AlphaFoldDB" id="A0A096DEQ1"/>
<organism evidence="1 2">
    <name type="scientific">Flavonifractor plautii 1_3_50AFAA</name>
    <dbReference type="NCBI Taxonomy" id="742738"/>
    <lineage>
        <taxon>Bacteria</taxon>
        <taxon>Bacillati</taxon>
        <taxon>Bacillota</taxon>
        <taxon>Clostridia</taxon>
        <taxon>Eubacteriales</taxon>
        <taxon>Oscillospiraceae</taxon>
        <taxon>Flavonifractor</taxon>
    </lineage>
</organism>
<dbReference type="GO" id="GO:0005829">
    <property type="term" value="C:cytosol"/>
    <property type="evidence" value="ECO:0007669"/>
    <property type="project" value="TreeGrafter"/>
</dbReference>
<reference evidence="1 2" key="1">
    <citation type="submission" date="2011-08" db="EMBL/GenBank/DDBJ databases">
        <title>The Genome Sequence of Clostridium orbiscindens 1_3_50AFAA.</title>
        <authorList>
            <consortium name="The Broad Institute Genome Sequencing Platform"/>
            <person name="Earl A."/>
            <person name="Ward D."/>
            <person name="Feldgarden M."/>
            <person name="Gevers D."/>
            <person name="Daigneault M."/>
            <person name="Strauss J."/>
            <person name="Allen-Vercoe E."/>
            <person name="Young S.K."/>
            <person name="Zeng Q."/>
            <person name="Gargeya S."/>
            <person name="Fitzgerald M."/>
            <person name="Haas B."/>
            <person name="Abouelleil A."/>
            <person name="Alvarado L."/>
            <person name="Arachchi H.M."/>
            <person name="Berlin A."/>
            <person name="Brown A."/>
            <person name="Chapman S.B."/>
            <person name="Chen Z."/>
            <person name="Dunbar C."/>
            <person name="Freedman E."/>
            <person name="Gearin G."/>
            <person name="Gellesch M."/>
            <person name="Goldberg J."/>
            <person name="Griggs A."/>
            <person name="Gujja S."/>
            <person name="Heiman D."/>
            <person name="Howarth C."/>
            <person name="Larson L."/>
            <person name="Lui A."/>
            <person name="MacDonald P.J.P."/>
            <person name="Montmayeur A."/>
            <person name="Murphy C."/>
            <person name="Neiman D."/>
            <person name="Pearson M."/>
            <person name="Priest M."/>
            <person name="Roberts A."/>
            <person name="Saif S."/>
            <person name="Shea T."/>
            <person name="Shenoy N."/>
            <person name="Sisk P."/>
            <person name="Stolte C."/>
            <person name="Sykes S."/>
            <person name="Wortman J."/>
            <person name="Nusbaum C."/>
            <person name="Birren B."/>
        </authorList>
    </citation>
    <scope>NUCLEOTIDE SEQUENCE [LARGE SCALE GENOMIC DNA]</scope>
    <source>
        <strain evidence="1 2">1_3_50AFAA</strain>
    </source>
</reference>
<dbReference type="InterPro" id="IPR030489">
    <property type="entry name" value="TR_Rrf2-type_CS"/>
</dbReference>
<evidence type="ECO:0000313" key="1">
    <source>
        <dbReference type="EMBL" id="KGF56004.1"/>
    </source>
</evidence>
<dbReference type="RefSeq" id="WP_021632015.1">
    <property type="nucleotide sequence ID" value="NZ_KN174162.1"/>
</dbReference>
<dbReference type="InterPro" id="IPR000944">
    <property type="entry name" value="Tscrpt_reg_Rrf2"/>
</dbReference>
<dbReference type="PATRIC" id="fig|742738.3.peg.1517"/>
<dbReference type="PROSITE" id="PS51197">
    <property type="entry name" value="HTH_RRF2_2"/>
    <property type="match status" value="1"/>
</dbReference>
<protein>
    <recommendedName>
        <fullName evidence="3">Transcriptional regulator</fullName>
    </recommendedName>
</protein>